<evidence type="ECO:0000313" key="3">
    <source>
        <dbReference type="Proteomes" id="UP000321532"/>
    </source>
</evidence>
<proteinExistence type="predicted"/>
<dbReference type="AlphaFoldDB" id="A0A512AUJ8"/>
<feature type="compositionally biased region" description="Basic and acidic residues" evidence="1">
    <location>
        <begin position="153"/>
        <end position="164"/>
    </location>
</feature>
<keyword evidence="3" id="KW-1185">Reference proteome</keyword>
<feature type="compositionally biased region" description="Polar residues" evidence="1">
    <location>
        <begin position="207"/>
        <end position="223"/>
    </location>
</feature>
<protein>
    <recommendedName>
        <fullName evidence="4">Outer membrane protein beta-barrel domain-containing protein</fullName>
    </recommendedName>
</protein>
<feature type="region of interest" description="Disordered" evidence="1">
    <location>
        <begin position="148"/>
        <end position="168"/>
    </location>
</feature>
<reference evidence="2 3" key="1">
    <citation type="submission" date="2019-07" db="EMBL/GenBank/DDBJ databases">
        <title>Whole genome shotgun sequence of Adhaeribacter aerolatus NBRC 106133.</title>
        <authorList>
            <person name="Hosoyama A."/>
            <person name="Uohara A."/>
            <person name="Ohji S."/>
            <person name="Ichikawa N."/>
        </authorList>
    </citation>
    <scope>NUCLEOTIDE SEQUENCE [LARGE SCALE GENOMIC DNA]</scope>
    <source>
        <strain evidence="2 3">NBRC 106133</strain>
    </source>
</reference>
<comment type="caution">
    <text evidence="2">The sequence shown here is derived from an EMBL/GenBank/DDBJ whole genome shotgun (WGS) entry which is preliminary data.</text>
</comment>
<organism evidence="2 3">
    <name type="scientific">Adhaeribacter aerolatus</name>
    <dbReference type="NCBI Taxonomy" id="670289"/>
    <lineage>
        <taxon>Bacteria</taxon>
        <taxon>Pseudomonadati</taxon>
        <taxon>Bacteroidota</taxon>
        <taxon>Cytophagia</taxon>
        <taxon>Cytophagales</taxon>
        <taxon>Hymenobacteraceae</taxon>
        <taxon>Adhaeribacter</taxon>
    </lineage>
</organism>
<evidence type="ECO:0000256" key="1">
    <source>
        <dbReference type="SAM" id="MobiDB-lite"/>
    </source>
</evidence>
<feature type="region of interest" description="Disordered" evidence="1">
    <location>
        <begin position="182"/>
        <end position="223"/>
    </location>
</feature>
<name>A0A512AUJ8_9BACT</name>
<evidence type="ECO:0000313" key="2">
    <source>
        <dbReference type="EMBL" id="GEO03389.1"/>
    </source>
</evidence>
<gene>
    <name evidence="2" type="ORF">AAE02nite_10530</name>
</gene>
<sequence>MTMSSEQFDKHIRKKLESVRPPYQEQAWQNFKNLLPQPWYVTFFKTYQGWVYGSLSTLAVLTTSYLYYQQKEENKNLHETIATLQSQDLQTPDNTAVFQDSVLTKPARTDSVKIAPPILTIAKNTPEVAVEDALPLPDRKIALAEQPLSQTTETERIQKSEKAIDTPSRQPEVLPILIQEKERNITQTNVPGNRNTALPGFSDTEKTPVNSSDTSIASPPNSLSNSVKIPAHTLASPAAKAIIAQQPDSAGGTTSQATKQQKPGGNLLAAMQIRLGLTTDFNGLKTFAAGPALELFWNDRFSLNAALTVGSHSQLKHAGPPDFNRVTGKRFEDVYRRHIPRYDRIREIEVTTSLIRLPITLNYYLPTNSNFSVMLSGGTSLNLSANQLVAFRSTFQGEERYNRFEARPKTSAFNSLRYGVGVQYKYGRLVGQVTPYLKSYFRQPEYFNPEHKFGINLGVKYDLRK</sequence>
<dbReference type="Proteomes" id="UP000321532">
    <property type="component" value="Unassembled WGS sequence"/>
</dbReference>
<dbReference type="EMBL" id="BJYS01000005">
    <property type="protein sequence ID" value="GEO03389.1"/>
    <property type="molecule type" value="Genomic_DNA"/>
</dbReference>
<evidence type="ECO:0008006" key="4">
    <source>
        <dbReference type="Google" id="ProtNLM"/>
    </source>
</evidence>
<feature type="compositionally biased region" description="Polar residues" evidence="1">
    <location>
        <begin position="185"/>
        <end position="196"/>
    </location>
</feature>
<accession>A0A512AUJ8</accession>